<evidence type="ECO:0000313" key="2">
    <source>
        <dbReference type="EMBL" id="KAJ3579878.1"/>
    </source>
</evidence>
<keyword evidence="3" id="KW-1185">Reference proteome</keyword>
<dbReference type="Pfam" id="PF15892">
    <property type="entry name" value="BNR_4"/>
    <property type="match status" value="2"/>
</dbReference>
<evidence type="ECO:0000256" key="1">
    <source>
        <dbReference type="SAM" id="MobiDB-lite"/>
    </source>
</evidence>
<feature type="region of interest" description="Disordered" evidence="1">
    <location>
        <begin position="1"/>
        <end position="27"/>
    </location>
</feature>
<dbReference type="VEuPathDB" id="FungiDB:F4678DRAFT_322812"/>
<feature type="compositionally biased region" description="Low complexity" evidence="1">
    <location>
        <begin position="110"/>
        <end position="120"/>
    </location>
</feature>
<evidence type="ECO:0000313" key="3">
    <source>
        <dbReference type="Proteomes" id="UP001148614"/>
    </source>
</evidence>
<reference evidence="2" key="1">
    <citation type="submission" date="2022-07" db="EMBL/GenBank/DDBJ databases">
        <title>Genome Sequence of Xylaria arbuscula.</title>
        <authorList>
            <person name="Buettner E."/>
        </authorList>
    </citation>
    <scope>NUCLEOTIDE SEQUENCE</scope>
    <source>
        <strain evidence="2">VT107</strain>
    </source>
</reference>
<sequence>MSSRLRDRHKGKEGTLTPTRTTLGADPAHRTCALNGYAFQQDALRTFKGWQYACFYSSPANGTSSAYPSEEPVYVHLLRRKLPAGNWETLVFADYAQTTDDGHNTVQAGTTRTTPSTSSRQGPNSAANNRDICYAWSSDGGTRWHSGGGNNADTSKCGEVIADLGKGESIVPSSPGIVAFTVPKGSGLINQEAQAVDCEGGVHVLNRDNLEASVMRWKHYYRSPQGTWTQRALPYVEGVYGGKRGQVAVSRDGDLYFVLPHHTDPMLTILRASKTSRYENYELVWQGGGIPPTEPLVDKVRLGQDNVLSIFTRMVSESRDSVDVVVIDFQL</sequence>
<feature type="compositionally biased region" description="Basic residues" evidence="1">
    <location>
        <begin position="1"/>
        <end position="11"/>
    </location>
</feature>
<dbReference type="Proteomes" id="UP001148614">
    <property type="component" value="Unassembled WGS sequence"/>
</dbReference>
<feature type="region of interest" description="Disordered" evidence="1">
    <location>
        <begin position="101"/>
        <end position="129"/>
    </location>
</feature>
<dbReference type="AlphaFoldDB" id="A0A9W8TQW4"/>
<dbReference type="EMBL" id="JANPWZ010000049">
    <property type="protein sequence ID" value="KAJ3579878.1"/>
    <property type="molecule type" value="Genomic_DNA"/>
</dbReference>
<protein>
    <recommendedName>
        <fullName evidence="4">Sialidase domain-containing protein</fullName>
    </recommendedName>
</protein>
<comment type="caution">
    <text evidence="2">The sequence shown here is derived from an EMBL/GenBank/DDBJ whole genome shotgun (WGS) entry which is preliminary data.</text>
</comment>
<organism evidence="2 3">
    <name type="scientific">Xylaria arbuscula</name>
    <dbReference type="NCBI Taxonomy" id="114810"/>
    <lineage>
        <taxon>Eukaryota</taxon>
        <taxon>Fungi</taxon>
        <taxon>Dikarya</taxon>
        <taxon>Ascomycota</taxon>
        <taxon>Pezizomycotina</taxon>
        <taxon>Sordariomycetes</taxon>
        <taxon>Xylariomycetidae</taxon>
        <taxon>Xylariales</taxon>
        <taxon>Xylariaceae</taxon>
        <taxon>Xylaria</taxon>
    </lineage>
</organism>
<name>A0A9W8TQW4_9PEZI</name>
<accession>A0A9W8TQW4</accession>
<gene>
    <name evidence="2" type="ORF">NPX13_g683</name>
</gene>
<proteinExistence type="predicted"/>
<evidence type="ECO:0008006" key="4">
    <source>
        <dbReference type="Google" id="ProtNLM"/>
    </source>
</evidence>